<evidence type="ECO:0000256" key="2">
    <source>
        <dbReference type="SAM" id="Phobius"/>
    </source>
</evidence>
<dbReference type="AlphaFoldDB" id="A0A6V3QZ27"/>
<organism evidence="3">
    <name type="scientific">Lotharella globosa</name>
    <dbReference type="NCBI Taxonomy" id="91324"/>
    <lineage>
        <taxon>Eukaryota</taxon>
        <taxon>Sar</taxon>
        <taxon>Rhizaria</taxon>
        <taxon>Cercozoa</taxon>
        <taxon>Chlorarachniophyceae</taxon>
        <taxon>Lotharella</taxon>
    </lineage>
</organism>
<evidence type="ECO:0000256" key="1">
    <source>
        <dbReference type="SAM" id="MobiDB-lite"/>
    </source>
</evidence>
<keyword evidence="2" id="KW-0812">Transmembrane</keyword>
<accession>A0A6V3QZ27</accession>
<reference evidence="3" key="1">
    <citation type="submission" date="2021-01" db="EMBL/GenBank/DDBJ databases">
        <authorList>
            <person name="Corre E."/>
            <person name="Pelletier E."/>
            <person name="Niang G."/>
            <person name="Scheremetjew M."/>
            <person name="Finn R."/>
            <person name="Kale V."/>
            <person name="Holt S."/>
            <person name="Cochrane G."/>
            <person name="Meng A."/>
            <person name="Brown T."/>
            <person name="Cohen L."/>
        </authorList>
    </citation>
    <scope>NUCLEOTIDE SEQUENCE</scope>
    <source>
        <strain evidence="3">CCCM811</strain>
    </source>
</reference>
<gene>
    <name evidence="3" type="ORF">LGLO00237_LOCUS25494</name>
    <name evidence="4" type="ORF">LGLO00237_LOCUS25495</name>
</gene>
<feature type="region of interest" description="Disordered" evidence="1">
    <location>
        <begin position="112"/>
        <end position="161"/>
    </location>
</feature>
<feature type="transmembrane region" description="Helical" evidence="2">
    <location>
        <begin position="67"/>
        <end position="88"/>
    </location>
</feature>
<protein>
    <submittedName>
        <fullName evidence="3">Uncharacterized protein</fullName>
    </submittedName>
</protein>
<dbReference type="EMBL" id="HBIV01035735">
    <property type="protein sequence ID" value="CAE0673790.1"/>
    <property type="molecule type" value="Transcribed_RNA"/>
</dbReference>
<feature type="transmembrane region" description="Helical" evidence="2">
    <location>
        <begin position="15"/>
        <end position="37"/>
    </location>
</feature>
<sequence length="174" mass="18999">MGELPEPAKQMKRTILARLLLFPVVALIGAAVVAIIINQLTADSNRYSHEIDEESSALSITNELTNWALMAMIGFGQCYAYLVMPVPASTRASMFRRQSMPIDMGNDFESKQIQMSSDEPPSRLPSQANANPKISSLTVRSKSPRNSSERGSRPSSCDPVVVSLPKSCRARGLT</sequence>
<keyword evidence="2" id="KW-0472">Membrane</keyword>
<keyword evidence="2" id="KW-1133">Transmembrane helix</keyword>
<dbReference type="EMBL" id="HBIV01035734">
    <property type="protein sequence ID" value="CAE0673789.1"/>
    <property type="molecule type" value="Transcribed_RNA"/>
</dbReference>
<evidence type="ECO:0000313" key="3">
    <source>
        <dbReference type="EMBL" id="CAE0673789.1"/>
    </source>
</evidence>
<proteinExistence type="predicted"/>
<evidence type="ECO:0000313" key="4">
    <source>
        <dbReference type="EMBL" id="CAE0673790.1"/>
    </source>
</evidence>
<feature type="compositionally biased region" description="Polar residues" evidence="1">
    <location>
        <begin position="112"/>
        <end position="146"/>
    </location>
</feature>
<name>A0A6V3QZ27_9EUKA</name>